<dbReference type="InterPro" id="IPR022742">
    <property type="entry name" value="Hydrolase_4"/>
</dbReference>
<sequence length="343" mass="39173">MKRKITTNRTTHSIFSDVDFEPKSPTDKDPSINLAEFVEINGIEQFLYHAGDKTENQVILHLHGGPGNAFSNKAYLLKEWNSSFTMVYWDQRGAGKTALKNPDAVPTFANMLEDIHEIILYLKRKYHKQKIGLFAHSWGTIIGSIFANQHPDDVEFYIGVGQVIAPVQNEIVGYQETLRRLKENGDTEGLKQLEVLGDYPGDKPEEMLTKMSVVREWQGKLGMTKFDPQEHLDQIKQSPLFHPDDLKAQNVSAKLLTGLFIEMFHYSLYDYPLTYEVPVYYILGKDDWQVPSILGIEYLKQITAPEKQLLLIKDSMHSPMLEKPTEFLHALRKIIGDGSLASF</sequence>
<dbReference type="GO" id="GO:0016020">
    <property type="term" value="C:membrane"/>
    <property type="evidence" value="ECO:0007669"/>
    <property type="project" value="TreeGrafter"/>
</dbReference>
<dbReference type="EMBL" id="FOBW01000018">
    <property type="protein sequence ID" value="SEN70710.1"/>
    <property type="molecule type" value="Genomic_DNA"/>
</dbReference>
<evidence type="ECO:0000313" key="3">
    <source>
        <dbReference type="EMBL" id="SEN70710.1"/>
    </source>
</evidence>
<dbReference type="GO" id="GO:0006508">
    <property type="term" value="P:proteolysis"/>
    <property type="evidence" value="ECO:0007669"/>
    <property type="project" value="InterPro"/>
</dbReference>
<dbReference type="STRING" id="930146.SAMN05192533_1189"/>
<dbReference type="InterPro" id="IPR002410">
    <property type="entry name" value="Peptidase_S33"/>
</dbReference>
<dbReference type="SUPFAM" id="SSF53474">
    <property type="entry name" value="alpha/beta-Hydrolases"/>
    <property type="match status" value="1"/>
</dbReference>
<dbReference type="RefSeq" id="WP_170843949.1">
    <property type="nucleotide sequence ID" value="NZ_FOBW01000018.1"/>
</dbReference>
<proteinExistence type="predicted"/>
<evidence type="ECO:0000256" key="1">
    <source>
        <dbReference type="ARBA" id="ARBA00022801"/>
    </source>
</evidence>
<reference evidence="4" key="1">
    <citation type="submission" date="2016-10" db="EMBL/GenBank/DDBJ databases">
        <authorList>
            <person name="Varghese N."/>
            <person name="Submissions S."/>
        </authorList>
    </citation>
    <scope>NUCLEOTIDE SEQUENCE [LARGE SCALE GENOMIC DNA]</scope>
    <source>
        <strain evidence="4">B48,IBRC-M 10115,DSM 25386,CECT 8001</strain>
    </source>
</reference>
<dbReference type="GO" id="GO:0008233">
    <property type="term" value="F:peptidase activity"/>
    <property type="evidence" value="ECO:0007669"/>
    <property type="project" value="InterPro"/>
</dbReference>
<dbReference type="Pfam" id="PF12146">
    <property type="entry name" value="Hydrolase_4"/>
    <property type="match status" value="1"/>
</dbReference>
<organism evidence="3 4">
    <name type="scientific">Mesobacillus persicus</name>
    <dbReference type="NCBI Taxonomy" id="930146"/>
    <lineage>
        <taxon>Bacteria</taxon>
        <taxon>Bacillati</taxon>
        <taxon>Bacillota</taxon>
        <taxon>Bacilli</taxon>
        <taxon>Bacillales</taxon>
        <taxon>Bacillaceae</taxon>
        <taxon>Mesobacillus</taxon>
    </lineage>
</organism>
<dbReference type="PRINTS" id="PR00793">
    <property type="entry name" value="PROAMNOPTASE"/>
</dbReference>
<name>A0A1H8IP65_9BACI</name>
<keyword evidence="1" id="KW-0378">Hydrolase</keyword>
<feature type="domain" description="Serine aminopeptidase S33" evidence="2">
    <location>
        <begin position="82"/>
        <end position="323"/>
    </location>
</feature>
<dbReference type="InterPro" id="IPR050266">
    <property type="entry name" value="AB_hydrolase_sf"/>
</dbReference>
<dbReference type="PANTHER" id="PTHR43798:SF33">
    <property type="entry name" value="HYDROLASE, PUTATIVE (AFU_ORTHOLOGUE AFUA_2G14860)-RELATED"/>
    <property type="match status" value="1"/>
</dbReference>
<keyword evidence="4" id="KW-1185">Reference proteome</keyword>
<accession>A0A1H8IP65</accession>
<dbReference type="InterPro" id="IPR029058">
    <property type="entry name" value="AB_hydrolase_fold"/>
</dbReference>
<evidence type="ECO:0000259" key="2">
    <source>
        <dbReference type="Pfam" id="PF12146"/>
    </source>
</evidence>
<gene>
    <name evidence="3" type="ORF">SAMN05192533_1189</name>
</gene>
<dbReference type="Proteomes" id="UP000198553">
    <property type="component" value="Unassembled WGS sequence"/>
</dbReference>
<evidence type="ECO:0000313" key="4">
    <source>
        <dbReference type="Proteomes" id="UP000198553"/>
    </source>
</evidence>
<dbReference type="Gene3D" id="3.40.50.1820">
    <property type="entry name" value="alpha/beta hydrolase"/>
    <property type="match status" value="1"/>
</dbReference>
<dbReference type="AlphaFoldDB" id="A0A1H8IP65"/>
<protein>
    <submittedName>
        <fullName evidence="3">Pimeloyl-ACP methyl ester carboxylesterase</fullName>
    </submittedName>
</protein>
<dbReference type="PANTHER" id="PTHR43798">
    <property type="entry name" value="MONOACYLGLYCEROL LIPASE"/>
    <property type="match status" value="1"/>
</dbReference>